<evidence type="ECO:0000256" key="1">
    <source>
        <dbReference type="ARBA" id="ARBA00004141"/>
    </source>
</evidence>
<dbReference type="Proteomes" id="UP000014680">
    <property type="component" value="Unassembled WGS sequence"/>
</dbReference>
<feature type="transmembrane region" description="Helical" evidence="6">
    <location>
        <begin position="77"/>
        <end position="96"/>
    </location>
</feature>
<evidence type="ECO:0000256" key="4">
    <source>
        <dbReference type="ARBA" id="ARBA00022989"/>
    </source>
</evidence>
<feature type="transmembrane region" description="Helical" evidence="6">
    <location>
        <begin position="102"/>
        <end position="118"/>
    </location>
</feature>
<sequence length="453" mass="51861">MNTPTKEDVTIASFKYTTIVGVILFVFGILYCDYLMISLYFQAFFWSIFFCMVLSYPFDFVLAVITKIDSIVYPRRWYTFAIFIILGIIPLIQLVVSSTPSLFTLIPMVLIVVFLCINRRTLTSLLIIILLIALSSVLSTVVIKQSVYEVQDLITILSKNIKQLDDNTFNMYLTNFEHTYFGKLILNTLDSFNLTKYLQLEVLKTTLLNVLKQVSSNFQPTLIFNLASSVSDNIFALFIFIYSLMYFLIYKEAFLPMFSSFLPLDKKVLSILRERVMNTSIQLITMNLLLFLLNFFLTFFTFKFALLPFSMIASIVCGLLSIIPAVSNMVVWLPAGVYLFFQGNTTGMIWFITVHAVTYFVIDGFFYSFIPDIVPYFVGLSVVFGIYVFGTFGCIIGPILLVMTLAVKDIFALYSAKFKTEKKQEEMEKDAVASAELCESKDETCEWSHTKQD</sequence>
<feature type="transmembrane region" description="Helical" evidence="6">
    <location>
        <begin position="43"/>
        <end position="65"/>
    </location>
</feature>
<dbReference type="OrthoDB" id="5970161at2759"/>
<comment type="subcellular location">
    <subcellularLocation>
        <location evidence="1">Membrane</location>
        <topology evidence="1">Multi-pass membrane protein</topology>
    </subcellularLocation>
</comment>
<feature type="transmembrane region" description="Helical" evidence="6">
    <location>
        <begin position="312"/>
        <end position="341"/>
    </location>
</feature>
<evidence type="ECO:0000256" key="2">
    <source>
        <dbReference type="ARBA" id="ARBA00009773"/>
    </source>
</evidence>
<name>A0A0A1UBJ7_ENTIV</name>
<protein>
    <recommendedName>
        <fullName evidence="9">AI-2E family transporter</fullName>
    </recommendedName>
</protein>
<dbReference type="AlphaFoldDB" id="A0A0A1UBJ7"/>
<organism evidence="7 8">
    <name type="scientific">Entamoeba invadens IP1</name>
    <dbReference type="NCBI Taxonomy" id="370355"/>
    <lineage>
        <taxon>Eukaryota</taxon>
        <taxon>Amoebozoa</taxon>
        <taxon>Evosea</taxon>
        <taxon>Archamoebae</taxon>
        <taxon>Mastigamoebida</taxon>
        <taxon>Entamoebidae</taxon>
        <taxon>Entamoeba</taxon>
    </lineage>
</organism>
<evidence type="ECO:0000313" key="8">
    <source>
        <dbReference type="Proteomes" id="UP000014680"/>
    </source>
</evidence>
<gene>
    <name evidence="7" type="ORF">EIN_526290</name>
</gene>
<dbReference type="RefSeq" id="XP_004256375.1">
    <property type="nucleotide sequence ID" value="XM_004256327.1"/>
</dbReference>
<evidence type="ECO:0008006" key="9">
    <source>
        <dbReference type="Google" id="ProtNLM"/>
    </source>
</evidence>
<accession>A0A0A1UBJ7</accession>
<dbReference type="PANTHER" id="PTHR21716">
    <property type="entry name" value="TRANSMEMBRANE PROTEIN"/>
    <property type="match status" value="1"/>
</dbReference>
<keyword evidence="3 6" id="KW-0812">Transmembrane</keyword>
<comment type="similarity">
    <text evidence="2">Belongs to the autoinducer-2 exporter (AI-2E) (TC 2.A.86) family.</text>
</comment>
<dbReference type="GeneID" id="14888569"/>
<proteinExistence type="inferred from homology"/>
<keyword evidence="4 6" id="KW-1133">Transmembrane helix</keyword>
<dbReference type="KEGG" id="eiv:EIN_526290"/>
<feature type="transmembrane region" description="Helical" evidence="6">
    <location>
        <begin position="16"/>
        <end position="37"/>
    </location>
</feature>
<dbReference type="VEuPathDB" id="AmoebaDB:EIN_526290"/>
<dbReference type="PANTHER" id="PTHR21716:SF4">
    <property type="entry name" value="TRANSMEMBRANE PROTEIN 245"/>
    <property type="match status" value="1"/>
</dbReference>
<feature type="transmembrane region" description="Helical" evidence="6">
    <location>
        <begin position="125"/>
        <end position="143"/>
    </location>
</feature>
<feature type="transmembrane region" description="Helical" evidence="6">
    <location>
        <begin position="376"/>
        <end position="407"/>
    </location>
</feature>
<reference evidence="7 8" key="1">
    <citation type="submission" date="2012-10" db="EMBL/GenBank/DDBJ databases">
        <authorList>
            <person name="Zafar N."/>
            <person name="Inman J."/>
            <person name="Hall N."/>
            <person name="Lorenzi H."/>
            <person name="Caler E."/>
        </authorList>
    </citation>
    <scope>NUCLEOTIDE SEQUENCE [LARGE SCALE GENOMIC DNA]</scope>
    <source>
        <strain evidence="7 8">IP1</strain>
    </source>
</reference>
<feature type="transmembrane region" description="Helical" evidence="6">
    <location>
        <begin position="283"/>
        <end position="306"/>
    </location>
</feature>
<evidence type="ECO:0000256" key="6">
    <source>
        <dbReference type="SAM" id="Phobius"/>
    </source>
</evidence>
<keyword evidence="5 6" id="KW-0472">Membrane</keyword>
<feature type="transmembrane region" description="Helical" evidence="6">
    <location>
        <begin position="348"/>
        <end position="370"/>
    </location>
</feature>
<evidence type="ECO:0000256" key="5">
    <source>
        <dbReference type="ARBA" id="ARBA00023136"/>
    </source>
</evidence>
<dbReference type="EMBL" id="KB206604">
    <property type="protein sequence ID" value="ELP89604.1"/>
    <property type="molecule type" value="Genomic_DNA"/>
</dbReference>
<dbReference type="InterPro" id="IPR002549">
    <property type="entry name" value="AI-2E-like"/>
</dbReference>
<keyword evidence="8" id="KW-1185">Reference proteome</keyword>
<feature type="transmembrane region" description="Helical" evidence="6">
    <location>
        <begin position="234"/>
        <end position="262"/>
    </location>
</feature>
<dbReference type="GO" id="GO:0016020">
    <property type="term" value="C:membrane"/>
    <property type="evidence" value="ECO:0007669"/>
    <property type="project" value="UniProtKB-SubCell"/>
</dbReference>
<dbReference type="Pfam" id="PF01594">
    <property type="entry name" value="AI-2E_transport"/>
    <property type="match status" value="1"/>
</dbReference>
<dbReference type="OMA" id="QMAICIV"/>
<evidence type="ECO:0000313" key="7">
    <source>
        <dbReference type="EMBL" id="ELP89604.1"/>
    </source>
</evidence>
<evidence type="ECO:0000256" key="3">
    <source>
        <dbReference type="ARBA" id="ARBA00022692"/>
    </source>
</evidence>